<accession>A0A438BQ96</accession>
<feature type="domain" description="Reverse transcriptase Ty1/copia-type" evidence="1">
    <location>
        <begin position="278"/>
        <end position="402"/>
    </location>
</feature>
<dbReference type="InterPro" id="IPR013103">
    <property type="entry name" value="RVT_2"/>
</dbReference>
<dbReference type="Pfam" id="PF22936">
    <property type="entry name" value="Pol_BBD"/>
    <property type="match status" value="1"/>
</dbReference>
<name>A0A438BQ96_VITVI</name>
<sequence length="402" mass="46426">MVKSWLINSMTNEVDENFLLYKTAEEIWDVVKETYSTKENTIEQEYDWKCPENVAKYQKIVEKRQLFNFLLGLNKHLDEVHGRILGTKPLPIICEAFAEVKREETWKKLMLGKQTAIATTESSTLTTRERTRPWIVDSGASDHMTGDANVFDTYDPCSSNYFVHIADGSLSKVVGSGYGFGDDDLFQVMDSGMMIGNAKVHEGLYLLQANDQSDWRKTIFDEMSALEKTGTWEIIDLLKDKNTMGYKWIFTVKHRVDGNVDRLKTRLVPKGFTQAYGLVVKNAFLNGDLEEEVYMEIPLGFERNNDFKKVCKLRKALYGLKESTRARFDIFTKVIKKNGYIQCQFDHTLFVKFSKGGKITILIVYVDDIILTGDYDEEKVSLENFLTKEFEIKDLDDLKYFL</sequence>
<organism evidence="3 4">
    <name type="scientific">Vitis vinifera</name>
    <name type="common">Grape</name>
    <dbReference type="NCBI Taxonomy" id="29760"/>
    <lineage>
        <taxon>Eukaryota</taxon>
        <taxon>Viridiplantae</taxon>
        <taxon>Streptophyta</taxon>
        <taxon>Embryophyta</taxon>
        <taxon>Tracheophyta</taxon>
        <taxon>Spermatophyta</taxon>
        <taxon>Magnoliopsida</taxon>
        <taxon>eudicotyledons</taxon>
        <taxon>Gunneridae</taxon>
        <taxon>Pentapetalae</taxon>
        <taxon>rosids</taxon>
        <taxon>Vitales</taxon>
        <taxon>Vitaceae</taxon>
        <taxon>Viteae</taxon>
        <taxon>Vitis</taxon>
    </lineage>
</organism>
<reference evidence="3 4" key="1">
    <citation type="journal article" date="2018" name="PLoS Genet.">
        <title>Population sequencing reveals clonal diversity and ancestral inbreeding in the grapevine cultivar Chardonnay.</title>
        <authorList>
            <person name="Roach M.J."/>
            <person name="Johnson D.L."/>
            <person name="Bohlmann J."/>
            <person name="van Vuuren H.J."/>
            <person name="Jones S.J."/>
            <person name="Pretorius I.S."/>
            <person name="Schmidt S.A."/>
            <person name="Borneman A.R."/>
        </authorList>
    </citation>
    <scope>NUCLEOTIDE SEQUENCE [LARGE SCALE GENOMIC DNA]</scope>
    <source>
        <strain evidence="4">cv. Chardonnay</strain>
        <tissue evidence="3">Leaf</tissue>
    </source>
</reference>
<evidence type="ECO:0000259" key="2">
    <source>
        <dbReference type="Pfam" id="PF22936"/>
    </source>
</evidence>
<proteinExistence type="predicted"/>
<protein>
    <submittedName>
        <fullName evidence="3">Copia protein</fullName>
    </submittedName>
</protein>
<dbReference type="Proteomes" id="UP000288805">
    <property type="component" value="Unassembled WGS sequence"/>
</dbReference>
<dbReference type="Pfam" id="PF07727">
    <property type="entry name" value="RVT_2"/>
    <property type="match status" value="1"/>
</dbReference>
<gene>
    <name evidence="3" type="primary">GIP_120</name>
    <name evidence="3" type="ORF">CK203_110216</name>
</gene>
<dbReference type="InterPro" id="IPR054722">
    <property type="entry name" value="PolX-like_BBD"/>
</dbReference>
<comment type="caution">
    <text evidence="3">The sequence shown here is derived from an EMBL/GenBank/DDBJ whole genome shotgun (WGS) entry which is preliminary data.</text>
</comment>
<dbReference type="EMBL" id="QGNW01002664">
    <property type="protein sequence ID" value="RVW13133.1"/>
    <property type="molecule type" value="Genomic_DNA"/>
</dbReference>
<dbReference type="AlphaFoldDB" id="A0A438BQ96"/>
<evidence type="ECO:0000313" key="4">
    <source>
        <dbReference type="Proteomes" id="UP000288805"/>
    </source>
</evidence>
<feature type="domain" description="Retrovirus-related Pol polyprotein from transposon TNT 1-94-like beta-barrel" evidence="2">
    <location>
        <begin position="134"/>
        <end position="177"/>
    </location>
</feature>
<evidence type="ECO:0000259" key="1">
    <source>
        <dbReference type="Pfam" id="PF07727"/>
    </source>
</evidence>
<evidence type="ECO:0000313" key="3">
    <source>
        <dbReference type="EMBL" id="RVW13133.1"/>
    </source>
</evidence>